<evidence type="ECO:0000313" key="2">
    <source>
        <dbReference type="EMBL" id="KAA3487223.1"/>
    </source>
</evidence>
<organism evidence="2 3">
    <name type="scientific">Gossypium australe</name>
    <dbReference type="NCBI Taxonomy" id="47621"/>
    <lineage>
        <taxon>Eukaryota</taxon>
        <taxon>Viridiplantae</taxon>
        <taxon>Streptophyta</taxon>
        <taxon>Embryophyta</taxon>
        <taxon>Tracheophyta</taxon>
        <taxon>Spermatophyta</taxon>
        <taxon>Magnoliopsida</taxon>
        <taxon>eudicotyledons</taxon>
        <taxon>Gunneridae</taxon>
        <taxon>Pentapetalae</taxon>
        <taxon>rosids</taxon>
        <taxon>malvids</taxon>
        <taxon>Malvales</taxon>
        <taxon>Malvaceae</taxon>
        <taxon>Malvoideae</taxon>
        <taxon>Gossypium</taxon>
    </lineage>
</organism>
<protein>
    <submittedName>
        <fullName evidence="2">RNA-directed DNA polymerase-like protein</fullName>
    </submittedName>
</protein>
<dbReference type="AlphaFoldDB" id="A0A5B6X0G9"/>
<dbReference type="InterPro" id="IPR043128">
    <property type="entry name" value="Rev_trsase/Diguanyl_cyclase"/>
</dbReference>
<dbReference type="OrthoDB" id="2431547at2759"/>
<keyword evidence="3" id="KW-1185">Reference proteome</keyword>
<keyword evidence="2" id="KW-0808">Transferase</keyword>
<sequence>MRLCINYHQFNKLKGATIFSKIDLRSGYYQLRVKDSNVPKAAFKTRYGHYEFLVMPSGLTNAPVVFMI</sequence>
<evidence type="ECO:0000313" key="3">
    <source>
        <dbReference type="Proteomes" id="UP000325315"/>
    </source>
</evidence>
<dbReference type="Proteomes" id="UP000325315">
    <property type="component" value="Unassembled WGS sequence"/>
</dbReference>
<comment type="caution">
    <text evidence="2">The sequence shown here is derived from an EMBL/GenBank/DDBJ whole genome shotgun (WGS) entry which is preliminary data.</text>
</comment>
<dbReference type="EMBL" id="SMMG02000001">
    <property type="protein sequence ID" value="KAA3487223.1"/>
    <property type="molecule type" value="Genomic_DNA"/>
</dbReference>
<dbReference type="Pfam" id="PF00078">
    <property type="entry name" value="RVT_1"/>
    <property type="match status" value="1"/>
</dbReference>
<dbReference type="SUPFAM" id="SSF56672">
    <property type="entry name" value="DNA/RNA polymerases"/>
    <property type="match status" value="1"/>
</dbReference>
<dbReference type="GO" id="GO:0003964">
    <property type="term" value="F:RNA-directed DNA polymerase activity"/>
    <property type="evidence" value="ECO:0007669"/>
    <property type="project" value="UniProtKB-KW"/>
</dbReference>
<dbReference type="InterPro" id="IPR000477">
    <property type="entry name" value="RT_dom"/>
</dbReference>
<keyword evidence="2" id="KW-0548">Nucleotidyltransferase</keyword>
<keyword evidence="2" id="KW-0695">RNA-directed DNA polymerase</keyword>
<dbReference type="Gene3D" id="3.10.10.10">
    <property type="entry name" value="HIV Type 1 Reverse Transcriptase, subunit A, domain 1"/>
    <property type="match status" value="1"/>
</dbReference>
<reference evidence="3" key="1">
    <citation type="journal article" date="2019" name="Plant Biotechnol. J.">
        <title>Genome sequencing of the Australian wild diploid species Gossypium australe highlights disease resistance and delayed gland morphogenesis.</title>
        <authorList>
            <person name="Cai Y."/>
            <person name="Cai X."/>
            <person name="Wang Q."/>
            <person name="Wang P."/>
            <person name="Zhang Y."/>
            <person name="Cai C."/>
            <person name="Xu Y."/>
            <person name="Wang K."/>
            <person name="Zhou Z."/>
            <person name="Wang C."/>
            <person name="Geng S."/>
            <person name="Li B."/>
            <person name="Dong Q."/>
            <person name="Hou Y."/>
            <person name="Wang H."/>
            <person name="Ai P."/>
            <person name="Liu Z."/>
            <person name="Yi F."/>
            <person name="Sun M."/>
            <person name="An G."/>
            <person name="Cheng J."/>
            <person name="Zhang Y."/>
            <person name="Shi Q."/>
            <person name="Xie Y."/>
            <person name="Shi X."/>
            <person name="Chang Y."/>
            <person name="Huang F."/>
            <person name="Chen Y."/>
            <person name="Hong S."/>
            <person name="Mi L."/>
            <person name="Sun Q."/>
            <person name="Zhang L."/>
            <person name="Zhou B."/>
            <person name="Peng R."/>
            <person name="Zhang X."/>
            <person name="Liu F."/>
        </authorList>
    </citation>
    <scope>NUCLEOTIDE SEQUENCE [LARGE SCALE GENOMIC DNA]</scope>
    <source>
        <strain evidence="3">cv. PA1801</strain>
    </source>
</reference>
<dbReference type="PANTHER" id="PTHR24559">
    <property type="entry name" value="TRANSPOSON TY3-I GAG-POL POLYPROTEIN"/>
    <property type="match status" value="1"/>
</dbReference>
<dbReference type="Gene3D" id="3.30.70.270">
    <property type="match status" value="1"/>
</dbReference>
<proteinExistence type="predicted"/>
<name>A0A5B6X0G9_9ROSI</name>
<feature type="domain" description="Reverse transcriptase" evidence="1">
    <location>
        <begin position="5"/>
        <end position="68"/>
    </location>
</feature>
<accession>A0A5B6X0G9</accession>
<dbReference type="PANTHER" id="PTHR24559:SF444">
    <property type="entry name" value="REVERSE TRANSCRIPTASE DOMAIN-CONTAINING PROTEIN"/>
    <property type="match status" value="1"/>
</dbReference>
<evidence type="ECO:0000259" key="1">
    <source>
        <dbReference type="Pfam" id="PF00078"/>
    </source>
</evidence>
<gene>
    <name evidence="2" type="ORF">EPI10_031062</name>
</gene>
<dbReference type="InterPro" id="IPR053134">
    <property type="entry name" value="RNA-dir_DNA_polymerase"/>
</dbReference>
<dbReference type="InterPro" id="IPR043502">
    <property type="entry name" value="DNA/RNA_pol_sf"/>
</dbReference>